<dbReference type="EMBL" id="CAMAPE010000019">
    <property type="protein sequence ID" value="CAH9085870.1"/>
    <property type="molecule type" value="Genomic_DNA"/>
</dbReference>
<accession>A0A9P0Z1L4</accession>
<evidence type="ECO:0000256" key="3">
    <source>
        <dbReference type="ARBA" id="ARBA00022528"/>
    </source>
</evidence>
<proteinExistence type="inferred from homology"/>
<dbReference type="InterPro" id="IPR008930">
    <property type="entry name" value="Terpenoid_cyclase/PrenylTrfase"/>
</dbReference>
<dbReference type="AlphaFoldDB" id="A0A9P0Z1L4"/>
<comment type="caution">
    <text evidence="8">The sequence shown here is derived from an EMBL/GenBank/DDBJ whole genome shotgun (WGS) entry which is preliminary data.</text>
</comment>
<dbReference type="GO" id="GO:0010333">
    <property type="term" value="F:terpene synthase activity"/>
    <property type="evidence" value="ECO:0007669"/>
    <property type="project" value="InterPro"/>
</dbReference>
<dbReference type="Proteomes" id="UP001152484">
    <property type="component" value="Unassembled WGS sequence"/>
</dbReference>
<evidence type="ECO:0000256" key="6">
    <source>
        <dbReference type="ARBA" id="ARBA00023239"/>
    </source>
</evidence>
<keyword evidence="6" id="KW-0456">Lyase</keyword>
<dbReference type="Pfam" id="PF01397">
    <property type="entry name" value="Terpene_synth"/>
    <property type="match status" value="1"/>
</dbReference>
<dbReference type="GO" id="GO:0000287">
    <property type="term" value="F:magnesium ion binding"/>
    <property type="evidence" value="ECO:0007669"/>
    <property type="project" value="TreeGrafter"/>
</dbReference>
<evidence type="ECO:0000259" key="7">
    <source>
        <dbReference type="Pfam" id="PF01397"/>
    </source>
</evidence>
<dbReference type="FunFam" id="1.50.10.160:FF:000002">
    <property type="entry name" value="cis-abienol synthase, chloroplastic"/>
    <property type="match status" value="1"/>
</dbReference>
<organism evidence="8 9">
    <name type="scientific">Cuscuta europaea</name>
    <name type="common">European dodder</name>
    <dbReference type="NCBI Taxonomy" id="41803"/>
    <lineage>
        <taxon>Eukaryota</taxon>
        <taxon>Viridiplantae</taxon>
        <taxon>Streptophyta</taxon>
        <taxon>Embryophyta</taxon>
        <taxon>Tracheophyta</taxon>
        <taxon>Spermatophyta</taxon>
        <taxon>Magnoliopsida</taxon>
        <taxon>eudicotyledons</taxon>
        <taxon>Gunneridae</taxon>
        <taxon>Pentapetalae</taxon>
        <taxon>asterids</taxon>
        <taxon>lamiids</taxon>
        <taxon>Solanales</taxon>
        <taxon>Convolvulaceae</taxon>
        <taxon>Cuscuteae</taxon>
        <taxon>Cuscuta</taxon>
        <taxon>Cuscuta subgen. Cuscuta</taxon>
    </lineage>
</organism>
<protein>
    <recommendedName>
        <fullName evidence="7">Terpene synthase N-terminal domain-containing protein</fullName>
    </recommendedName>
</protein>
<evidence type="ECO:0000313" key="8">
    <source>
        <dbReference type="EMBL" id="CAH9085870.1"/>
    </source>
</evidence>
<dbReference type="GO" id="GO:0009686">
    <property type="term" value="P:gibberellin biosynthetic process"/>
    <property type="evidence" value="ECO:0007669"/>
    <property type="project" value="TreeGrafter"/>
</dbReference>
<evidence type="ECO:0000256" key="4">
    <source>
        <dbReference type="ARBA" id="ARBA00022723"/>
    </source>
</evidence>
<keyword evidence="9" id="KW-1185">Reference proteome</keyword>
<dbReference type="InterPro" id="IPR036965">
    <property type="entry name" value="Terpene_synth_N_sf"/>
</dbReference>
<dbReference type="PANTHER" id="PTHR31739:SF3">
    <property type="entry name" value="ENT-KAUR-16-ENE SYNTHASE, CHLOROPLASTIC"/>
    <property type="match status" value="1"/>
</dbReference>
<dbReference type="Gene3D" id="1.50.10.130">
    <property type="entry name" value="Terpene synthase, N-terminal domain"/>
    <property type="match status" value="1"/>
</dbReference>
<evidence type="ECO:0000256" key="2">
    <source>
        <dbReference type="ARBA" id="ARBA00006333"/>
    </source>
</evidence>
<sequence length="296" mass="33779">MQGIQMTKEKIRKLFNNVELSVSPYDTAWVAMIPSSHSPEIPRFPECLDWVVSNQNQDGSWGLLNVHPMFLKDVLLSTLACVLALKRWGIGEEHINKGLLFIESNFTSAADRSQITPTGFDIIFSGMLDCLNALSLKLHLDPKILNELLQRRDVELHRCMGSSSKDLEAYLAYVSEGLGLVQDWKMVMKYQMKNGSLFNSPSTTSAALIYHHDPDCLRYLHSVLERCGNKVPTIYPLDVYSRLCVVDNIEKLGISRHFNEEIRNVLDETYRGAGCRGMKRYLWMPPHVVWHSECCE</sequence>
<comment type="similarity">
    <text evidence="2">Belongs to the terpene synthase family.</text>
</comment>
<keyword evidence="4" id="KW-0479">Metal-binding</keyword>
<gene>
    <name evidence="8" type="ORF">CEURO_LOCUS9393</name>
</gene>
<dbReference type="InterPro" id="IPR050148">
    <property type="entry name" value="Terpene_synthase-like"/>
</dbReference>
<comment type="cofactor">
    <cofactor evidence="1">
        <name>Mg(2+)</name>
        <dbReference type="ChEBI" id="CHEBI:18420"/>
    </cofactor>
</comment>
<evidence type="ECO:0000256" key="5">
    <source>
        <dbReference type="ARBA" id="ARBA00022842"/>
    </source>
</evidence>
<keyword evidence="3" id="KW-0934">Plastid</keyword>
<name>A0A9P0Z1L4_CUSEU</name>
<keyword evidence="3" id="KW-0150">Chloroplast</keyword>
<dbReference type="PANTHER" id="PTHR31739">
    <property type="entry name" value="ENT-COPALYL DIPHOSPHATE SYNTHASE, CHLOROPLASTIC"/>
    <property type="match status" value="1"/>
</dbReference>
<reference evidence="8" key="1">
    <citation type="submission" date="2022-07" db="EMBL/GenBank/DDBJ databases">
        <authorList>
            <person name="Macas J."/>
            <person name="Novak P."/>
            <person name="Neumann P."/>
        </authorList>
    </citation>
    <scope>NUCLEOTIDE SEQUENCE</scope>
</reference>
<dbReference type="SFLD" id="SFLDG01014">
    <property type="entry name" value="Terpene_Cyclase_Like_1_N-term"/>
    <property type="match status" value="1"/>
</dbReference>
<dbReference type="Gene3D" id="1.50.10.160">
    <property type="match status" value="1"/>
</dbReference>
<dbReference type="GO" id="GO:0009507">
    <property type="term" value="C:chloroplast"/>
    <property type="evidence" value="ECO:0007669"/>
    <property type="project" value="TreeGrafter"/>
</dbReference>
<dbReference type="OrthoDB" id="2343925at2759"/>
<evidence type="ECO:0000313" key="9">
    <source>
        <dbReference type="Proteomes" id="UP001152484"/>
    </source>
</evidence>
<feature type="domain" description="Terpene synthase N-terminal" evidence="7">
    <location>
        <begin position="183"/>
        <end position="272"/>
    </location>
</feature>
<dbReference type="InterPro" id="IPR001906">
    <property type="entry name" value="Terpene_synth_N"/>
</dbReference>
<keyword evidence="5" id="KW-0460">Magnesium</keyword>
<evidence type="ECO:0000256" key="1">
    <source>
        <dbReference type="ARBA" id="ARBA00001946"/>
    </source>
</evidence>
<dbReference type="SUPFAM" id="SSF48239">
    <property type="entry name" value="Terpenoid cyclases/Protein prenyltransferases"/>
    <property type="match status" value="2"/>
</dbReference>